<feature type="region of interest" description="Disordered" evidence="1">
    <location>
        <begin position="1"/>
        <end position="43"/>
    </location>
</feature>
<keyword evidence="3" id="KW-1185">Reference proteome</keyword>
<evidence type="ECO:0000313" key="2">
    <source>
        <dbReference type="EMBL" id="KDP36479.1"/>
    </source>
</evidence>
<protein>
    <submittedName>
        <fullName evidence="2">Uncharacterized protein</fullName>
    </submittedName>
</protein>
<evidence type="ECO:0000313" key="3">
    <source>
        <dbReference type="Proteomes" id="UP000027138"/>
    </source>
</evidence>
<proteinExistence type="predicted"/>
<name>A0A067KX94_JATCU</name>
<organism evidence="2 3">
    <name type="scientific">Jatropha curcas</name>
    <name type="common">Barbados nut</name>
    <dbReference type="NCBI Taxonomy" id="180498"/>
    <lineage>
        <taxon>Eukaryota</taxon>
        <taxon>Viridiplantae</taxon>
        <taxon>Streptophyta</taxon>
        <taxon>Embryophyta</taxon>
        <taxon>Tracheophyta</taxon>
        <taxon>Spermatophyta</taxon>
        <taxon>Magnoliopsida</taxon>
        <taxon>eudicotyledons</taxon>
        <taxon>Gunneridae</taxon>
        <taxon>Pentapetalae</taxon>
        <taxon>rosids</taxon>
        <taxon>fabids</taxon>
        <taxon>Malpighiales</taxon>
        <taxon>Euphorbiaceae</taxon>
        <taxon>Crotonoideae</taxon>
        <taxon>Jatropheae</taxon>
        <taxon>Jatropha</taxon>
    </lineage>
</organism>
<evidence type="ECO:0000256" key="1">
    <source>
        <dbReference type="SAM" id="MobiDB-lite"/>
    </source>
</evidence>
<gene>
    <name evidence="2" type="ORF">JCGZ_08609</name>
</gene>
<feature type="compositionally biased region" description="Low complexity" evidence="1">
    <location>
        <begin position="31"/>
        <end position="43"/>
    </location>
</feature>
<dbReference type="AlphaFoldDB" id="A0A067KX94"/>
<dbReference type="Proteomes" id="UP000027138">
    <property type="component" value="Unassembled WGS sequence"/>
</dbReference>
<feature type="compositionally biased region" description="Polar residues" evidence="1">
    <location>
        <begin position="1"/>
        <end position="15"/>
    </location>
</feature>
<reference evidence="2 3" key="1">
    <citation type="journal article" date="2014" name="PLoS ONE">
        <title>Global Analysis of Gene Expression Profiles in Physic Nut (Jatropha curcas L.) Seedlings Exposed to Salt Stress.</title>
        <authorList>
            <person name="Zhang L."/>
            <person name="Zhang C."/>
            <person name="Wu P."/>
            <person name="Chen Y."/>
            <person name="Li M."/>
            <person name="Jiang H."/>
            <person name="Wu G."/>
        </authorList>
    </citation>
    <scope>NUCLEOTIDE SEQUENCE [LARGE SCALE GENOMIC DNA]</scope>
    <source>
        <strain evidence="3">cv. GZQX0401</strain>
        <tissue evidence="2">Young leaves</tissue>
    </source>
</reference>
<accession>A0A067KX94</accession>
<dbReference type="EMBL" id="KK914435">
    <property type="protein sequence ID" value="KDP36479.1"/>
    <property type="molecule type" value="Genomic_DNA"/>
</dbReference>
<sequence length="172" mass="18127">MTESSSKITSNLKSGSSRSDTDDSELELDTDSVSGSRSNSDSVQDSFCFTGLASGYTRILCTTITGSIPMMSLAFHMKQSANFFKHSLTCSLFIQSDAICSMRVWISASDAIGAGKAVEVVGEADVAGEAGEAGDSTVGVVGTDVGTWIEGTCKDKGSWIRYSGWCIRVTDV</sequence>